<evidence type="ECO:0000313" key="2">
    <source>
        <dbReference type="Proteomes" id="UP000287394"/>
    </source>
</evidence>
<dbReference type="Proteomes" id="UP000287394">
    <property type="component" value="Chromosome"/>
</dbReference>
<reference evidence="1 2" key="1">
    <citation type="journal article" date="2019" name="Int. J. Syst. Evol. Microbiol.">
        <title>Capsulimonas corticalis gen. nov., sp. nov., an aerobic capsulated bacterium, of a novel bacterial order, Capsulimonadales ord. nov., of the class Armatimonadia of the phylum Armatimonadetes.</title>
        <authorList>
            <person name="Li J."/>
            <person name="Kudo C."/>
            <person name="Tonouchi A."/>
        </authorList>
    </citation>
    <scope>NUCLEOTIDE SEQUENCE [LARGE SCALE GENOMIC DNA]</scope>
    <source>
        <strain evidence="1 2">AX-7</strain>
    </source>
</reference>
<name>A0A402CU11_9BACT</name>
<dbReference type="EMBL" id="AP025739">
    <property type="protein sequence ID" value="BDI28827.1"/>
    <property type="molecule type" value="Genomic_DNA"/>
</dbReference>
<evidence type="ECO:0000313" key="1">
    <source>
        <dbReference type="EMBL" id="BDI28827.1"/>
    </source>
</evidence>
<proteinExistence type="predicted"/>
<sequence>MNIHRTLSNVLAAAAVLASLALLAAPQTGWIVRAQIKHVFSPGNPWDLDKNVTIPESKSDYSVQLASVRGDAAQKTRQARALEQRFPDTPSLYANTMRYATAGPISLYRDDQIYIEGATPPGPGQFQPRRIPSSQADLDAFDRDAANGERLDPDNAYFPAMRAIGLFAAHRDPEALAAVHRAAQKTQWREYYTDEVQGNMRKRELANGPQSEIVRTEVFASTLFPHYARLRAVTRTATYAAMQAEIHGQAARGARIRRDLMQIGGLMRAQSQSAIGALVGIALTREALNRPGGAPFIPDKDEQKPTSERIDAYCAFLQSRHLNSDIPAIRAEYEAGTTARSITDRAFESHGSALLQPFRDASDSWAVGAGMLVNSVWALALGVLAFLASRSPAIRRAAALPRRRVAGIWTGLFLGVFALSQRPPLSTLSPSSEWLSILPIVSLSAALLLTGTLLWRLRRRRSFLGEAARDAIAAFAFTCITGVIVITQVTALGEANATVQQIFDMSGEDSRTTPQPYHPILLFAIPLEIILVSAVLGLIRRIPLSVAVVRSVTRSAAATTAVGVLIYGICVLGILRDEHTLRQQNDWILQNEPQYLAQRAHQTWPGVTQWPKSES</sequence>
<dbReference type="OrthoDB" id="10021478at2"/>
<accession>A0A402CU11</accession>
<organism evidence="1 2">
    <name type="scientific">Capsulimonas corticalis</name>
    <dbReference type="NCBI Taxonomy" id="2219043"/>
    <lineage>
        <taxon>Bacteria</taxon>
        <taxon>Bacillati</taxon>
        <taxon>Armatimonadota</taxon>
        <taxon>Armatimonadia</taxon>
        <taxon>Capsulimonadales</taxon>
        <taxon>Capsulimonadaceae</taxon>
        <taxon>Capsulimonas</taxon>
    </lineage>
</organism>
<protein>
    <submittedName>
        <fullName evidence="1">Uncharacterized protein</fullName>
    </submittedName>
</protein>
<keyword evidence="2" id="KW-1185">Reference proteome</keyword>
<dbReference type="RefSeq" id="WP_125205918.1">
    <property type="nucleotide sequence ID" value="NZ_AP025739.1"/>
</dbReference>
<dbReference type="KEGG" id="ccot:CCAX7_008780"/>
<gene>
    <name evidence="1" type="ORF">CCAX7_008780</name>
</gene>
<dbReference type="AlphaFoldDB" id="A0A402CU11"/>